<keyword evidence="11 15" id="KW-0234">DNA repair</keyword>
<comment type="subcellular location">
    <subcellularLocation>
        <location evidence="2">Nucleus</location>
        <location evidence="2">Nucleolus</location>
    </subcellularLocation>
    <subcellularLocation>
        <location evidence="15">Nucleus</location>
    </subcellularLocation>
    <subcellularLocation>
        <location evidence="15">Mitochondrion</location>
    </subcellularLocation>
</comment>
<keyword evidence="6 15" id="KW-0347">Helicase</keyword>
<dbReference type="InterPro" id="IPR003593">
    <property type="entry name" value="AAA+_ATPase"/>
</dbReference>
<reference evidence="18" key="1">
    <citation type="submission" date="2014-02" db="EMBL/GenBank/DDBJ databases">
        <authorList>
            <person name="Genoscope - CEA"/>
        </authorList>
    </citation>
    <scope>NUCLEOTIDE SEQUENCE</scope>
    <source>
        <strain evidence="18">LS3</strain>
    </source>
</reference>
<dbReference type="Pfam" id="PF05970">
    <property type="entry name" value="PIF1"/>
    <property type="match status" value="2"/>
</dbReference>
<dbReference type="GO" id="GO:0005524">
    <property type="term" value="F:ATP binding"/>
    <property type="evidence" value="ECO:0007669"/>
    <property type="project" value="UniProtKB-UniRule"/>
</dbReference>
<dbReference type="HAMAP" id="MF_03176">
    <property type="entry name" value="PIF1"/>
    <property type="match status" value="1"/>
</dbReference>
<dbReference type="InterPro" id="IPR048293">
    <property type="entry name" value="PIF1_RRM3_pfh1"/>
</dbReference>
<keyword evidence="10 15" id="KW-0233">DNA recombination</keyword>
<reference evidence="18" key="2">
    <citation type="submission" date="2014-06" db="EMBL/GenBank/DDBJ databases">
        <title>The complete genome of Blastobotrys (Arxula) adeninivorans LS3 - a yeast of biotechnological interest.</title>
        <authorList>
            <person name="Kunze G."/>
            <person name="Gaillardin C."/>
            <person name="Czernicka M."/>
            <person name="Durrens P."/>
            <person name="Martin T."/>
            <person name="Boer E."/>
            <person name="Gabaldon T."/>
            <person name="Cruz J."/>
            <person name="Talla E."/>
            <person name="Marck C."/>
            <person name="Goffeau A."/>
            <person name="Barbe V."/>
            <person name="Baret P."/>
            <person name="Baronian K."/>
            <person name="Beier S."/>
            <person name="Bleykasten C."/>
            <person name="Bode R."/>
            <person name="Casaregola S."/>
            <person name="Despons L."/>
            <person name="Fairhead C."/>
            <person name="Giersberg M."/>
            <person name="Gierski P."/>
            <person name="Hahnel U."/>
            <person name="Hartmann A."/>
            <person name="Jankowska D."/>
            <person name="Jubin C."/>
            <person name="Jung P."/>
            <person name="Lafontaine I."/>
            <person name="Leh-Louis V."/>
            <person name="Lemaire M."/>
            <person name="Marcet-Houben M."/>
            <person name="Mascher M."/>
            <person name="Morel G."/>
            <person name="Richard G.-F."/>
            <person name="Riechen J."/>
            <person name="Sacerdot C."/>
            <person name="Sarkar A."/>
            <person name="Savel G."/>
            <person name="Schacherer J."/>
            <person name="Sherman D."/>
            <person name="Straub M.-L."/>
            <person name="Stein N."/>
            <person name="Thierry A."/>
            <person name="Trautwein-Schult A."/>
            <person name="Westhof E."/>
            <person name="Worch S."/>
            <person name="Dujon B."/>
            <person name="Souciet J.-L."/>
            <person name="Wincker P."/>
            <person name="Scholz U."/>
            <person name="Neuveglise N."/>
        </authorList>
    </citation>
    <scope>NUCLEOTIDE SEQUENCE</scope>
    <source>
        <strain evidence="18">LS3</strain>
    </source>
</reference>
<dbReference type="GO" id="GO:0006310">
    <property type="term" value="P:DNA recombination"/>
    <property type="evidence" value="ECO:0007669"/>
    <property type="project" value="UniProtKB-UniRule"/>
</dbReference>
<evidence type="ECO:0000256" key="1">
    <source>
        <dbReference type="ARBA" id="ARBA00001946"/>
    </source>
</evidence>
<dbReference type="FunFam" id="3.40.50.300:FF:001226">
    <property type="entry name" value="ATP-dependent DNA helicase PIF1"/>
    <property type="match status" value="1"/>
</dbReference>
<dbReference type="InterPro" id="IPR051055">
    <property type="entry name" value="PIF1_helicase"/>
</dbReference>
<evidence type="ECO:0000256" key="3">
    <source>
        <dbReference type="ARBA" id="ARBA00022741"/>
    </source>
</evidence>
<dbReference type="CDD" id="cd18809">
    <property type="entry name" value="SF1_C_RecD"/>
    <property type="match status" value="1"/>
</dbReference>
<evidence type="ECO:0000256" key="8">
    <source>
        <dbReference type="ARBA" id="ARBA00023125"/>
    </source>
</evidence>
<dbReference type="GO" id="GO:0005730">
    <property type="term" value="C:nucleolus"/>
    <property type="evidence" value="ECO:0007669"/>
    <property type="project" value="UniProtKB-SubCell"/>
</dbReference>
<evidence type="ECO:0000256" key="12">
    <source>
        <dbReference type="ARBA" id="ARBA00023235"/>
    </source>
</evidence>
<dbReference type="AlphaFoldDB" id="A0A060SZQ7"/>
<dbReference type="GO" id="GO:0043139">
    <property type="term" value="F:5'-3' DNA helicase activity"/>
    <property type="evidence" value="ECO:0007669"/>
    <property type="project" value="UniProtKB-UniRule"/>
</dbReference>
<dbReference type="InterPro" id="IPR049163">
    <property type="entry name" value="Pif1-like_2B_dom"/>
</dbReference>
<comment type="function">
    <text evidence="15">DNA-dependent ATPase and 5'-3' DNA helicase required for the maintenance of both mitochondrial and nuclear genome stability.</text>
</comment>
<organism evidence="18">
    <name type="scientific">Blastobotrys adeninivorans</name>
    <name type="common">Yeast</name>
    <name type="synonym">Arxula adeninivorans</name>
    <dbReference type="NCBI Taxonomy" id="409370"/>
    <lineage>
        <taxon>Eukaryota</taxon>
        <taxon>Fungi</taxon>
        <taxon>Dikarya</taxon>
        <taxon>Ascomycota</taxon>
        <taxon>Saccharomycotina</taxon>
        <taxon>Dipodascomycetes</taxon>
        <taxon>Dipodascales</taxon>
        <taxon>Trichomonascaceae</taxon>
        <taxon>Blastobotrys</taxon>
    </lineage>
</organism>
<comment type="cofactor">
    <cofactor evidence="1 15">
        <name>Mg(2+)</name>
        <dbReference type="ChEBI" id="CHEBI:18420"/>
    </cofactor>
</comment>
<evidence type="ECO:0000256" key="6">
    <source>
        <dbReference type="ARBA" id="ARBA00022806"/>
    </source>
</evidence>
<name>A0A060SZQ7_BLAAD</name>
<comment type="subunit">
    <text evidence="15">Monomer.</text>
</comment>
<evidence type="ECO:0000256" key="9">
    <source>
        <dbReference type="ARBA" id="ARBA00023128"/>
    </source>
</evidence>
<evidence type="ECO:0000256" key="16">
    <source>
        <dbReference type="SAM" id="MobiDB-lite"/>
    </source>
</evidence>
<evidence type="ECO:0000256" key="5">
    <source>
        <dbReference type="ARBA" id="ARBA00022801"/>
    </source>
</evidence>
<keyword evidence="12 15" id="KW-0413">Isomerase</keyword>
<evidence type="ECO:0000256" key="10">
    <source>
        <dbReference type="ARBA" id="ARBA00023172"/>
    </source>
</evidence>
<gene>
    <name evidence="15" type="primary">PIF1</name>
    <name evidence="18" type="ORF">GNLVRS02_ARAD1C02530g</name>
</gene>
<dbReference type="SUPFAM" id="SSF52540">
    <property type="entry name" value="P-loop containing nucleoside triphosphate hydrolases"/>
    <property type="match status" value="2"/>
</dbReference>
<dbReference type="PANTHER" id="PTHR47642">
    <property type="entry name" value="ATP-DEPENDENT DNA HELICASE"/>
    <property type="match status" value="1"/>
</dbReference>
<dbReference type="EC" id="5.6.2.3" evidence="15"/>
<accession>A0A060SZQ7</accession>
<dbReference type="PANTHER" id="PTHR47642:SF5">
    <property type="entry name" value="ATP-DEPENDENT DNA HELICASE"/>
    <property type="match status" value="1"/>
</dbReference>
<protein>
    <recommendedName>
        <fullName evidence="15">ATP-dependent DNA helicase PIF1</fullName>
        <ecNumber evidence="15">5.6.2.3</ecNumber>
    </recommendedName>
    <alternativeName>
        <fullName evidence="15">DNA 5'-3' helicase PIF1</fullName>
    </alternativeName>
    <alternativeName>
        <fullName evidence="15">DNA repair and recombination helicase PIF1</fullName>
    </alternativeName>
</protein>
<feature type="region of interest" description="Disordered" evidence="16">
    <location>
        <begin position="1"/>
        <end position="22"/>
    </location>
</feature>
<evidence type="ECO:0000256" key="13">
    <source>
        <dbReference type="ARBA" id="ARBA00023242"/>
    </source>
</evidence>
<dbReference type="PhylomeDB" id="A0A060SZQ7"/>
<keyword evidence="3 15" id="KW-0547">Nucleotide-binding</keyword>
<feature type="region of interest" description="Disordered" evidence="16">
    <location>
        <begin position="179"/>
        <end position="200"/>
    </location>
</feature>
<dbReference type="GO" id="GO:0005739">
    <property type="term" value="C:mitochondrion"/>
    <property type="evidence" value="ECO:0007669"/>
    <property type="project" value="UniProtKB-SubCell"/>
</dbReference>
<keyword evidence="7 15" id="KW-0067">ATP-binding</keyword>
<dbReference type="Pfam" id="PF21530">
    <property type="entry name" value="Pif1_2B_dom"/>
    <property type="match status" value="1"/>
</dbReference>
<evidence type="ECO:0000256" key="4">
    <source>
        <dbReference type="ARBA" id="ARBA00022763"/>
    </source>
</evidence>
<comment type="similarity">
    <text evidence="15">Belongs to the helicase family. PIF1 subfamily.</text>
</comment>
<keyword evidence="13 15" id="KW-0539">Nucleus</keyword>
<evidence type="ECO:0000256" key="15">
    <source>
        <dbReference type="HAMAP-Rule" id="MF_03176"/>
    </source>
</evidence>
<evidence type="ECO:0000256" key="14">
    <source>
        <dbReference type="ARBA" id="ARBA00048954"/>
    </source>
</evidence>
<keyword evidence="5 15" id="KW-0378">Hydrolase</keyword>
<dbReference type="Gene3D" id="3.40.50.300">
    <property type="entry name" value="P-loop containing nucleotide triphosphate hydrolases"/>
    <property type="match status" value="1"/>
</dbReference>
<keyword evidence="8 15" id="KW-0238">DNA-binding</keyword>
<dbReference type="GO" id="GO:0003697">
    <property type="term" value="F:single-stranded DNA binding"/>
    <property type="evidence" value="ECO:0007669"/>
    <property type="project" value="UniProtKB-ARBA"/>
</dbReference>
<feature type="binding site" evidence="15">
    <location>
        <begin position="312"/>
        <end position="319"/>
    </location>
    <ligand>
        <name>ATP</name>
        <dbReference type="ChEBI" id="CHEBI:30616"/>
    </ligand>
</feature>
<evidence type="ECO:0000313" key="18">
    <source>
        <dbReference type="EMBL" id="CDP34004.1"/>
    </source>
</evidence>
<feature type="domain" description="AAA+ ATPase" evidence="17">
    <location>
        <begin position="304"/>
        <end position="489"/>
    </location>
</feature>
<feature type="region of interest" description="Disordered" evidence="16">
    <location>
        <begin position="35"/>
        <end position="59"/>
    </location>
</feature>
<dbReference type="InterPro" id="IPR027417">
    <property type="entry name" value="P-loop_NTPase"/>
</dbReference>
<dbReference type="InterPro" id="IPR010285">
    <property type="entry name" value="DNA_helicase_pif1-like_DEAD"/>
</dbReference>
<feature type="DNA-binding region" evidence="15">
    <location>
        <begin position="754"/>
        <end position="773"/>
    </location>
</feature>
<proteinExistence type="inferred from homology"/>
<dbReference type="SMART" id="SM00382">
    <property type="entry name" value="AAA"/>
    <property type="match status" value="1"/>
</dbReference>
<dbReference type="GO" id="GO:0006281">
    <property type="term" value="P:DNA repair"/>
    <property type="evidence" value="ECO:0007669"/>
    <property type="project" value="UniProtKB-UniRule"/>
</dbReference>
<keyword evidence="4 15" id="KW-0227">DNA damage</keyword>
<dbReference type="GO" id="GO:0016887">
    <property type="term" value="F:ATP hydrolysis activity"/>
    <property type="evidence" value="ECO:0007669"/>
    <property type="project" value="RHEA"/>
</dbReference>
<evidence type="ECO:0000256" key="11">
    <source>
        <dbReference type="ARBA" id="ARBA00023204"/>
    </source>
</evidence>
<comment type="catalytic activity">
    <reaction evidence="14 15">
        <text>ATP + H2O = ADP + phosphate + H(+)</text>
        <dbReference type="Rhea" id="RHEA:13065"/>
        <dbReference type="ChEBI" id="CHEBI:15377"/>
        <dbReference type="ChEBI" id="CHEBI:15378"/>
        <dbReference type="ChEBI" id="CHEBI:30616"/>
        <dbReference type="ChEBI" id="CHEBI:43474"/>
        <dbReference type="ChEBI" id="CHEBI:456216"/>
        <dbReference type="EC" id="5.6.2.3"/>
    </reaction>
</comment>
<evidence type="ECO:0000259" key="17">
    <source>
        <dbReference type="SMART" id="SM00382"/>
    </source>
</evidence>
<keyword evidence="9 15" id="KW-0496">Mitochondrion</keyword>
<dbReference type="EMBL" id="HG937693">
    <property type="protein sequence ID" value="CDP34004.1"/>
    <property type="molecule type" value="Genomic_DNA"/>
</dbReference>
<sequence>MNDLQRQPNVRQPPLWPNDNSSSFDEAFLRWEAARRAEGQGDLTDVGSPLSSDSTLPPEEEEMLLRFTEQMYANREADSKIHRPIDSLPSSPEKNIQKKKLRIDKPLQSLKHAYEYHDVSPGRRTHVDPVPMNEIDVVDEDDPMLKIPDSQHPPEVITASPQKVKATRNDTLNTSVTEVYPWSTSPDHHRTANAQIPDPPLDMSQRIVEAGVKSAHERVASPKKGRPKELKWNESEAFAPGQDNQAEVVDLSSSRTDINGDEGMKDAKEAKTTEVPQEISSSSLVAPVFLSHEQKKVLHMVVTEGKSVFFTGAAGTGKSVLLRHIIRQLQLKYDPFRQSNKLLDIIKAGGGGSQKVSVAVTASTGLAACNIGGVTLHSFAGIGLGKEPVETLVKKIRRNKRVLRRWKNVKVLVVDEISMIDGTLLDKLNEVAKQIRKKNAPFGGIQLVVTGDFYQLPPVPDGQTEASFAFEAECWSDIVPYTIELRQVFRQRDTTFSDMLNQMRRGEMEPSTINAFRAQWKSLETPKEIVPTELFPRKADVERSNEKRLAALKGAKVVFEAEDTYRDDDARKFVKLENLICAQRVELKVGAQVMMIKNIDETLVNGTVGTVIGFMSESTYMLVEEGHLSSVDTPDIVNLKEEELETVFGSREEAFNSDDPTLIRKWQLIDRLRRDATTLGKKYPLVRYHLPDGTFRDRLALPEKWSIEDYEGKVLASRTQIPLILAWALSIHKAQGQTLQYVKVDLSKAFEKGQAYVALSRAVSLNGLQVLGFSQDRVMVHPSVVQFYHSLKSADEAEKETPE</sequence>
<evidence type="ECO:0000256" key="2">
    <source>
        <dbReference type="ARBA" id="ARBA00004604"/>
    </source>
</evidence>
<dbReference type="GO" id="GO:0000723">
    <property type="term" value="P:telomere maintenance"/>
    <property type="evidence" value="ECO:0007669"/>
    <property type="project" value="InterPro"/>
</dbReference>
<feature type="compositionally biased region" description="Polar residues" evidence="16">
    <location>
        <begin position="1"/>
        <end position="10"/>
    </location>
</feature>
<evidence type="ECO:0000256" key="7">
    <source>
        <dbReference type="ARBA" id="ARBA00022840"/>
    </source>
</evidence>
<dbReference type="CDD" id="cd18037">
    <property type="entry name" value="DEXSc_Pif1_like"/>
    <property type="match status" value="1"/>
</dbReference>